<dbReference type="Proteomes" id="UP000664317">
    <property type="component" value="Unassembled WGS sequence"/>
</dbReference>
<comment type="similarity">
    <text evidence="1">Belongs to the ABC transporter superfamily.</text>
</comment>
<dbReference type="InterPro" id="IPR003593">
    <property type="entry name" value="AAA+_ATPase"/>
</dbReference>
<keyword evidence="3" id="KW-0547">Nucleotide-binding</keyword>
<evidence type="ECO:0000259" key="5">
    <source>
        <dbReference type="PROSITE" id="PS50893"/>
    </source>
</evidence>
<dbReference type="PANTHER" id="PTHR42734:SF5">
    <property type="entry name" value="IRON TRANSPORT SYSTEM ATP-BINDING PROTEIN HI_0361-RELATED"/>
    <property type="match status" value="1"/>
</dbReference>
<dbReference type="GO" id="GO:0005524">
    <property type="term" value="F:ATP binding"/>
    <property type="evidence" value="ECO:0007669"/>
    <property type="project" value="UniProtKB-KW"/>
</dbReference>
<dbReference type="Pfam" id="PF00005">
    <property type="entry name" value="ABC_tran"/>
    <property type="match status" value="1"/>
</dbReference>
<evidence type="ECO:0000256" key="1">
    <source>
        <dbReference type="ARBA" id="ARBA00005417"/>
    </source>
</evidence>
<dbReference type="EMBL" id="JAFKCT010000002">
    <property type="protein sequence ID" value="MBN7810814.1"/>
    <property type="molecule type" value="Genomic_DNA"/>
</dbReference>
<dbReference type="CDD" id="cd03235">
    <property type="entry name" value="ABC_Metallic_Cations"/>
    <property type="match status" value="1"/>
</dbReference>
<dbReference type="PANTHER" id="PTHR42734">
    <property type="entry name" value="METAL TRANSPORT SYSTEM ATP-BINDING PROTEIN TM_0124-RELATED"/>
    <property type="match status" value="1"/>
</dbReference>
<evidence type="ECO:0000256" key="4">
    <source>
        <dbReference type="ARBA" id="ARBA00022840"/>
    </source>
</evidence>
<dbReference type="Gene3D" id="3.40.50.300">
    <property type="entry name" value="P-loop containing nucleotide triphosphate hydrolases"/>
    <property type="match status" value="1"/>
</dbReference>
<dbReference type="PROSITE" id="PS00211">
    <property type="entry name" value="ABC_TRANSPORTER_1"/>
    <property type="match status" value="1"/>
</dbReference>
<keyword evidence="2" id="KW-0813">Transport</keyword>
<dbReference type="PROSITE" id="PS50893">
    <property type="entry name" value="ABC_TRANSPORTER_2"/>
    <property type="match status" value="1"/>
</dbReference>
<evidence type="ECO:0000256" key="3">
    <source>
        <dbReference type="ARBA" id="ARBA00022741"/>
    </source>
</evidence>
<evidence type="ECO:0000256" key="2">
    <source>
        <dbReference type="ARBA" id="ARBA00022448"/>
    </source>
</evidence>
<feature type="domain" description="ABC transporter" evidence="5">
    <location>
        <begin position="10"/>
        <end position="242"/>
    </location>
</feature>
<dbReference type="InterPro" id="IPR017871">
    <property type="entry name" value="ABC_transporter-like_CS"/>
</dbReference>
<keyword evidence="4 6" id="KW-0067">ATP-binding</keyword>
<dbReference type="SUPFAM" id="SSF52540">
    <property type="entry name" value="P-loop containing nucleoside triphosphate hydrolases"/>
    <property type="match status" value="1"/>
</dbReference>
<dbReference type="InterPro" id="IPR050153">
    <property type="entry name" value="Metal_Ion_Import_ABC"/>
</dbReference>
<dbReference type="SMART" id="SM00382">
    <property type="entry name" value="AAA"/>
    <property type="match status" value="1"/>
</dbReference>
<comment type="caution">
    <text evidence="6">The sequence shown here is derived from an EMBL/GenBank/DDBJ whole genome shotgun (WGS) entry which is preliminary data.</text>
</comment>
<reference evidence="6 7" key="1">
    <citation type="submission" date="2021-03" db="EMBL/GenBank/DDBJ databases">
        <title>novel species isolated from a fishpond in China.</title>
        <authorList>
            <person name="Lu H."/>
            <person name="Cai Z."/>
        </authorList>
    </citation>
    <scope>NUCLEOTIDE SEQUENCE [LARGE SCALE GENOMIC DNA]</scope>
    <source>
        <strain evidence="6 7">H41</strain>
    </source>
</reference>
<sequence length="262" mass="29116">MITQVENPILEIHDLTVSYDQNPVLWNVDLSLPAGNLVGILGPNGAGKSTLIKSIMGLIPPTSGYVKIFDKPLNDVRARISYVPQRESVDWNFPASVLDVVMMGTYGKLGLFRRPGKKEKDLAMRSLEQVGMTGFAKRQISELSGGQQQRVFIARALAQEADLYLMDEPFAGVDMATETAIFQLLKDMASAGKTVIVVHHDIHSAMNFFDWLIMLNLHLVASGPKETVMNEEMLRKTYGGKLNLLTRVTDLIRQKDFNPLKG</sequence>
<evidence type="ECO:0000313" key="7">
    <source>
        <dbReference type="Proteomes" id="UP000664317"/>
    </source>
</evidence>
<proteinExistence type="inferred from homology"/>
<dbReference type="RefSeq" id="WP_206577585.1">
    <property type="nucleotide sequence ID" value="NZ_JAFKCT010000002.1"/>
</dbReference>
<accession>A0ABS3C123</accession>
<gene>
    <name evidence="6" type="ORF">J0A68_07600</name>
</gene>
<protein>
    <submittedName>
        <fullName evidence="6">Metal ABC transporter ATP-binding protein</fullName>
    </submittedName>
</protein>
<keyword evidence="7" id="KW-1185">Reference proteome</keyword>
<dbReference type="InterPro" id="IPR003439">
    <property type="entry name" value="ABC_transporter-like_ATP-bd"/>
</dbReference>
<name>A0ABS3C123_9BACT</name>
<organism evidence="6 7">
    <name type="scientific">Algoriphagus oliviformis</name>
    <dbReference type="NCBI Taxonomy" id="2811231"/>
    <lineage>
        <taxon>Bacteria</taxon>
        <taxon>Pseudomonadati</taxon>
        <taxon>Bacteroidota</taxon>
        <taxon>Cytophagia</taxon>
        <taxon>Cytophagales</taxon>
        <taxon>Cyclobacteriaceae</taxon>
        <taxon>Algoriphagus</taxon>
    </lineage>
</organism>
<evidence type="ECO:0000313" key="6">
    <source>
        <dbReference type="EMBL" id="MBN7810814.1"/>
    </source>
</evidence>
<dbReference type="InterPro" id="IPR027417">
    <property type="entry name" value="P-loop_NTPase"/>
</dbReference>